<sequence length="59" mass="6547">MAYAKSRSPTASRAYGPGFAETKALTTLKSKMIPALPQPKIHVGIISTFFLHLPEQFWL</sequence>
<keyword evidence="2" id="KW-1185">Reference proteome</keyword>
<accession>A0AAD6I3U9</accession>
<protein>
    <submittedName>
        <fullName evidence="1">Uncharacterized protein</fullName>
    </submittedName>
</protein>
<dbReference type="EMBL" id="JAQJZL010000015">
    <property type="protein sequence ID" value="KAJ6027858.1"/>
    <property type="molecule type" value="Genomic_DNA"/>
</dbReference>
<dbReference type="Proteomes" id="UP001219568">
    <property type="component" value="Unassembled WGS sequence"/>
</dbReference>
<dbReference type="AlphaFoldDB" id="A0AAD6I3U9"/>
<gene>
    <name evidence="1" type="ORF">N7460_012675</name>
</gene>
<proteinExistence type="predicted"/>
<organism evidence="1 2">
    <name type="scientific">Penicillium canescens</name>
    <dbReference type="NCBI Taxonomy" id="5083"/>
    <lineage>
        <taxon>Eukaryota</taxon>
        <taxon>Fungi</taxon>
        <taxon>Dikarya</taxon>
        <taxon>Ascomycota</taxon>
        <taxon>Pezizomycotina</taxon>
        <taxon>Eurotiomycetes</taxon>
        <taxon>Eurotiomycetidae</taxon>
        <taxon>Eurotiales</taxon>
        <taxon>Aspergillaceae</taxon>
        <taxon>Penicillium</taxon>
    </lineage>
</organism>
<evidence type="ECO:0000313" key="2">
    <source>
        <dbReference type="Proteomes" id="UP001219568"/>
    </source>
</evidence>
<comment type="caution">
    <text evidence="1">The sequence shown here is derived from an EMBL/GenBank/DDBJ whole genome shotgun (WGS) entry which is preliminary data.</text>
</comment>
<evidence type="ECO:0000313" key="1">
    <source>
        <dbReference type="EMBL" id="KAJ6027858.1"/>
    </source>
</evidence>
<reference evidence="1" key="2">
    <citation type="submission" date="2023-01" db="EMBL/GenBank/DDBJ databases">
        <authorList>
            <person name="Petersen C."/>
        </authorList>
    </citation>
    <scope>NUCLEOTIDE SEQUENCE</scope>
    <source>
        <strain evidence="1">IBT 15450</strain>
    </source>
</reference>
<name>A0AAD6I3U9_PENCN</name>
<reference evidence="1" key="1">
    <citation type="journal article" date="2023" name="IMA Fungus">
        <title>Comparative genomic study of the Penicillium genus elucidates a diverse pangenome and 15 lateral gene transfer events.</title>
        <authorList>
            <person name="Petersen C."/>
            <person name="Sorensen T."/>
            <person name="Nielsen M.R."/>
            <person name="Sondergaard T.E."/>
            <person name="Sorensen J.L."/>
            <person name="Fitzpatrick D.A."/>
            <person name="Frisvad J.C."/>
            <person name="Nielsen K.L."/>
        </authorList>
    </citation>
    <scope>NUCLEOTIDE SEQUENCE</scope>
    <source>
        <strain evidence="1">IBT 15450</strain>
    </source>
</reference>